<evidence type="ECO:0000259" key="3">
    <source>
        <dbReference type="Pfam" id="PF12682"/>
    </source>
</evidence>
<feature type="domain" description="Flavodoxin-like" evidence="3">
    <location>
        <begin position="88"/>
        <end position="229"/>
    </location>
</feature>
<dbReference type="GO" id="GO:0010181">
    <property type="term" value="F:FMN binding"/>
    <property type="evidence" value="ECO:0007669"/>
    <property type="project" value="InterPro"/>
</dbReference>
<dbReference type="Pfam" id="PF12682">
    <property type="entry name" value="Flavodoxin_4"/>
    <property type="match status" value="1"/>
</dbReference>
<dbReference type="RefSeq" id="WP_052377512.1">
    <property type="nucleotide sequence ID" value="NZ_ATLK01000001.1"/>
</dbReference>
<protein>
    <submittedName>
        <fullName evidence="4">Flavodoxin</fullName>
    </submittedName>
</protein>
<keyword evidence="5" id="KW-1185">Reference proteome</keyword>
<proteinExistence type="predicted"/>
<organism evidence="4 5">
    <name type="scientific">Bifidobacterium bombi DSM 19703</name>
    <dbReference type="NCBI Taxonomy" id="1341695"/>
    <lineage>
        <taxon>Bacteria</taxon>
        <taxon>Bacillati</taxon>
        <taxon>Actinomycetota</taxon>
        <taxon>Actinomycetes</taxon>
        <taxon>Bifidobacteriales</taxon>
        <taxon>Bifidobacteriaceae</taxon>
        <taxon>Bifidobacterium</taxon>
    </lineage>
</organism>
<dbReference type="Proteomes" id="UP000028730">
    <property type="component" value="Unassembled WGS sequence"/>
</dbReference>
<dbReference type="PANTHER" id="PTHR39201">
    <property type="entry name" value="EXPORTED PROTEIN-RELATED"/>
    <property type="match status" value="1"/>
</dbReference>
<dbReference type="Gene3D" id="3.40.50.360">
    <property type="match status" value="1"/>
</dbReference>
<feature type="transmembrane region" description="Helical" evidence="2">
    <location>
        <begin position="12"/>
        <end position="29"/>
    </location>
</feature>
<accession>A0A086BPB6</accession>
<evidence type="ECO:0000313" key="5">
    <source>
        <dbReference type="Proteomes" id="UP000028730"/>
    </source>
</evidence>
<feature type="region of interest" description="Disordered" evidence="1">
    <location>
        <begin position="38"/>
        <end position="60"/>
    </location>
</feature>
<dbReference type="SUPFAM" id="SSF52218">
    <property type="entry name" value="Flavoproteins"/>
    <property type="match status" value="1"/>
</dbReference>
<dbReference type="InterPro" id="IPR008254">
    <property type="entry name" value="Flavodoxin/NO_synth"/>
</dbReference>
<feature type="compositionally biased region" description="Polar residues" evidence="1">
    <location>
        <begin position="38"/>
        <end position="58"/>
    </location>
</feature>
<evidence type="ECO:0000256" key="1">
    <source>
        <dbReference type="SAM" id="MobiDB-lite"/>
    </source>
</evidence>
<keyword evidence="2" id="KW-0472">Membrane</keyword>
<evidence type="ECO:0000313" key="4">
    <source>
        <dbReference type="EMBL" id="KFF31780.1"/>
    </source>
</evidence>
<dbReference type="OrthoDB" id="9806505at2"/>
<gene>
    <name evidence="4" type="ORF">BBOMB_1180</name>
</gene>
<sequence length="235" mass="26324">MKEFIGKHKGLLIVSVAIIIVFALLGWNFQRSRAYRQTSTTESKSAITTVPKKQSATKGNEKADGGKILIVFFSRSGINYGNKNLEIGNTHRVANEIARVTKGDEVELKTVQPYPANYDQTVDQAQNEQNTNARPKLQEPLPDISQYQTVFIGYPIWWSDIPMPVRTFMDSADLNGKTVIPFSTNEGSGWGNSLETLKHQYPHANFKKGFETEGNKAQNANKEIDSWLESLGYHA</sequence>
<dbReference type="InterPro" id="IPR029039">
    <property type="entry name" value="Flavoprotein-like_sf"/>
</dbReference>
<keyword evidence="2" id="KW-0812">Transmembrane</keyword>
<dbReference type="EMBL" id="ATLK01000001">
    <property type="protein sequence ID" value="KFF31780.1"/>
    <property type="molecule type" value="Genomic_DNA"/>
</dbReference>
<reference evidence="4 5" key="1">
    <citation type="journal article" date="2014" name="Appl. Environ. Microbiol.">
        <title>Genomic encyclopedia of type strains of the genus Bifidobacterium.</title>
        <authorList>
            <person name="Milani C."/>
            <person name="Lugli G.A."/>
            <person name="Duranti S."/>
            <person name="Turroni F."/>
            <person name="Bottacini F."/>
            <person name="Mangifesta M."/>
            <person name="Sanchez B."/>
            <person name="Viappiani A."/>
            <person name="Mancabelli L."/>
            <person name="Taminiau B."/>
            <person name="Delcenserie V."/>
            <person name="Barrangou R."/>
            <person name="Margolles A."/>
            <person name="van Sinderen D."/>
            <person name="Ventura M."/>
        </authorList>
    </citation>
    <scope>NUCLEOTIDE SEQUENCE [LARGE SCALE GENOMIC DNA]</scope>
    <source>
        <strain evidence="4 5">DSM 19703</strain>
    </source>
</reference>
<evidence type="ECO:0000256" key="2">
    <source>
        <dbReference type="SAM" id="Phobius"/>
    </source>
</evidence>
<dbReference type="eggNOG" id="COG0716">
    <property type="taxonomic scope" value="Bacteria"/>
</dbReference>
<dbReference type="PANTHER" id="PTHR39201:SF1">
    <property type="entry name" value="FLAVODOXIN-LIKE DOMAIN-CONTAINING PROTEIN"/>
    <property type="match status" value="1"/>
</dbReference>
<comment type="caution">
    <text evidence="4">The sequence shown here is derived from an EMBL/GenBank/DDBJ whole genome shotgun (WGS) entry which is preliminary data.</text>
</comment>
<dbReference type="AlphaFoldDB" id="A0A086BPB6"/>
<name>A0A086BPB6_9BIFI</name>
<dbReference type="STRING" id="1341695.BBOMB_1180"/>
<keyword evidence="2" id="KW-1133">Transmembrane helix</keyword>